<dbReference type="GO" id="GO:0042773">
    <property type="term" value="P:ATP synthesis coupled electron transport"/>
    <property type="evidence" value="ECO:0007669"/>
    <property type="project" value="InterPro"/>
</dbReference>
<feature type="transmembrane region" description="Helical" evidence="17">
    <location>
        <begin position="180"/>
        <end position="201"/>
    </location>
</feature>
<dbReference type="Pfam" id="PF00361">
    <property type="entry name" value="Proton_antipo_M"/>
    <property type="match status" value="1"/>
</dbReference>
<keyword evidence="9" id="KW-1278">Translocase</keyword>
<keyword evidence="6 17" id="KW-0813">Transport</keyword>
<evidence type="ECO:0000256" key="17">
    <source>
        <dbReference type="RuleBase" id="RU003297"/>
    </source>
</evidence>
<evidence type="ECO:0000256" key="5">
    <source>
        <dbReference type="ARBA" id="ARBA00021006"/>
    </source>
</evidence>
<evidence type="ECO:0000259" key="18">
    <source>
        <dbReference type="Pfam" id="PF00361"/>
    </source>
</evidence>
<comment type="function">
    <text evidence="1">Core subunit of the mitochondrial membrane respiratory chain NADH dehydrogenase (Complex I) that is believed to belong to the minimal assembly required for catalysis. Complex I functions in the transfer of electrons from NADH to the respiratory chain. The immediate electron acceptor for the enzyme is believed to be ubiquinone.</text>
</comment>
<dbReference type="GO" id="GO:0048039">
    <property type="term" value="F:ubiquinone binding"/>
    <property type="evidence" value="ECO:0007669"/>
    <property type="project" value="TreeGrafter"/>
</dbReference>
<evidence type="ECO:0000256" key="14">
    <source>
        <dbReference type="ARBA" id="ARBA00023128"/>
    </source>
</evidence>
<evidence type="ECO:0000256" key="6">
    <source>
        <dbReference type="ARBA" id="ARBA00022448"/>
    </source>
</evidence>
<evidence type="ECO:0000313" key="20">
    <source>
        <dbReference type="EMBL" id="ARH54385.1"/>
    </source>
</evidence>
<evidence type="ECO:0000256" key="12">
    <source>
        <dbReference type="ARBA" id="ARBA00023027"/>
    </source>
</evidence>
<feature type="transmembrane region" description="Helical" evidence="17">
    <location>
        <begin position="84"/>
        <end position="102"/>
    </location>
</feature>
<gene>
    <name evidence="20" type="primary">nad4</name>
</gene>
<evidence type="ECO:0000256" key="7">
    <source>
        <dbReference type="ARBA" id="ARBA00022660"/>
    </source>
</evidence>
<comment type="subcellular location">
    <subcellularLocation>
        <location evidence="2 17">Mitochondrion membrane</location>
        <topology evidence="2 17">Multi-pass membrane protein</topology>
    </subcellularLocation>
</comment>
<evidence type="ECO:0000259" key="19">
    <source>
        <dbReference type="Pfam" id="PF01059"/>
    </source>
</evidence>
<evidence type="ECO:0000256" key="9">
    <source>
        <dbReference type="ARBA" id="ARBA00022967"/>
    </source>
</evidence>
<feature type="transmembrane region" description="Helical" evidence="17">
    <location>
        <begin position="213"/>
        <end position="235"/>
    </location>
</feature>
<evidence type="ECO:0000256" key="1">
    <source>
        <dbReference type="ARBA" id="ARBA00003257"/>
    </source>
</evidence>
<dbReference type="PRINTS" id="PR01437">
    <property type="entry name" value="NUOXDRDTASE4"/>
</dbReference>
<protein>
    <recommendedName>
        <fullName evidence="5 17">NADH-ubiquinone oxidoreductase chain 4</fullName>
        <ecNumber evidence="4 17">7.1.1.2</ecNumber>
    </recommendedName>
</protein>
<keyword evidence="7 17" id="KW-0679">Respiratory chain</keyword>
<feature type="transmembrane region" description="Helical" evidence="17">
    <location>
        <begin position="269"/>
        <end position="289"/>
    </location>
</feature>
<organism evidence="20">
    <name type="scientific">Gastrallus laevigatus</name>
    <dbReference type="NCBI Taxonomy" id="1586484"/>
    <lineage>
        <taxon>Eukaryota</taxon>
        <taxon>Metazoa</taxon>
        <taxon>Ecdysozoa</taxon>
        <taxon>Arthropoda</taxon>
        <taxon>Hexapoda</taxon>
        <taxon>Insecta</taxon>
        <taxon>Pterygota</taxon>
        <taxon>Neoptera</taxon>
        <taxon>Endopterygota</taxon>
        <taxon>Coleoptera</taxon>
        <taxon>Polyphaga</taxon>
        <taxon>Bostrichiformia</taxon>
        <taxon>Ptinidae</taxon>
        <taxon>Anobiinae</taxon>
        <taxon>Gastrallus</taxon>
    </lineage>
</organism>
<feature type="transmembrane region" description="Helical" evidence="17">
    <location>
        <begin position="108"/>
        <end position="130"/>
    </location>
</feature>
<sequence>MMKFFMMSLFMIPLCFSSFWFVYFLFNLLILFLMMKISFNFLFLMMGSYFGSDLLGYMLILLSALICALMVLSSELIFSCNNNYMLFNFNVLILFISLFLTFCSTNFFLFYVFFEVSLIPTLFLIIGWGFQPERLQAGIYLLFYTMFGSLPMLVSIFFYFDSFGSLSLFFLNFSLNSYLVFFFMSLVFFVKFPMFFIHLWLPKAHTEAPISGSMILAGVMLKLGGYGLIRILPIFIKLGKFYSPIYMSISLIGGCIVSLICLRQSDMKALVAYSSVAHMGLVICGLMTYSVWGMSGAFCMMIAHGLCSSGLFCLVNINYERTHSRSLFLNKGMINILPSLSLLWFLFCSSNMAAPPSLNLLSELILINSIVGWSSFTMLFLAILSFMSAAYSLFLYSFTQHGKLSVNGFSIFSCSIREFLLLLFHWIPLNFMFLKSDFFVLWL</sequence>
<feature type="transmembrane region" description="Helical" evidence="17">
    <location>
        <begin position="374"/>
        <end position="398"/>
    </location>
</feature>
<dbReference type="Pfam" id="PF01059">
    <property type="entry name" value="Oxidored_q5_N"/>
    <property type="match status" value="1"/>
</dbReference>
<proteinExistence type="inferred from homology"/>
<dbReference type="InterPro" id="IPR003918">
    <property type="entry name" value="NADH_UbQ_OxRdtase"/>
</dbReference>
<keyword evidence="11 17" id="KW-1133">Transmembrane helix</keyword>
<comment type="catalytic activity">
    <reaction evidence="16 17">
        <text>a ubiquinone + NADH + 5 H(+)(in) = a ubiquinol + NAD(+) + 4 H(+)(out)</text>
        <dbReference type="Rhea" id="RHEA:29091"/>
        <dbReference type="Rhea" id="RHEA-COMP:9565"/>
        <dbReference type="Rhea" id="RHEA-COMP:9566"/>
        <dbReference type="ChEBI" id="CHEBI:15378"/>
        <dbReference type="ChEBI" id="CHEBI:16389"/>
        <dbReference type="ChEBI" id="CHEBI:17976"/>
        <dbReference type="ChEBI" id="CHEBI:57540"/>
        <dbReference type="ChEBI" id="CHEBI:57945"/>
        <dbReference type="EC" id="7.1.1.2"/>
    </reaction>
</comment>
<evidence type="ECO:0000256" key="13">
    <source>
        <dbReference type="ARBA" id="ARBA00023075"/>
    </source>
</evidence>
<feature type="transmembrane region" description="Helical" evidence="17">
    <location>
        <begin position="54"/>
        <end position="72"/>
    </location>
</feature>
<keyword evidence="13 17" id="KW-0830">Ubiquinone</keyword>
<feature type="domain" description="NADH:quinone oxidoreductase/Mrp antiporter transmembrane" evidence="18">
    <location>
        <begin position="104"/>
        <end position="387"/>
    </location>
</feature>
<dbReference type="PANTHER" id="PTHR43507">
    <property type="entry name" value="NADH-UBIQUINONE OXIDOREDUCTASE CHAIN 4"/>
    <property type="match status" value="1"/>
</dbReference>
<evidence type="ECO:0000256" key="16">
    <source>
        <dbReference type="ARBA" id="ARBA00049551"/>
    </source>
</evidence>
<dbReference type="PANTHER" id="PTHR43507:SF20">
    <property type="entry name" value="NADH-UBIQUINONE OXIDOREDUCTASE CHAIN 4"/>
    <property type="match status" value="1"/>
</dbReference>
<dbReference type="EMBL" id="KX087292">
    <property type="protein sequence ID" value="ARH54385.1"/>
    <property type="molecule type" value="Genomic_DNA"/>
</dbReference>
<dbReference type="InterPro" id="IPR000260">
    <property type="entry name" value="NADH4_N"/>
</dbReference>
<feature type="transmembrane region" description="Helical" evidence="17">
    <location>
        <begin position="12"/>
        <end position="34"/>
    </location>
</feature>
<dbReference type="GO" id="GO:0003954">
    <property type="term" value="F:NADH dehydrogenase activity"/>
    <property type="evidence" value="ECO:0007669"/>
    <property type="project" value="TreeGrafter"/>
</dbReference>
<comment type="function">
    <text evidence="17">Core subunit of the mitochondrial membrane respiratory chain NADH dehydrogenase (Complex I) which catalyzes electron transfer from NADH through the respiratory chain, using ubiquinone as an electron acceptor. Essential for the catalytic activity and assembly of complex I.</text>
</comment>
<geneLocation type="mitochondrion" evidence="20"/>
<feature type="transmembrane region" description="Helical" evidence="17">
    <location>
        <begin position="336"/>
        <end position="354"/>
    </location>
</feature>
<feature type="transmembrane region" description="Helical" evidence="17">
    <location>
        <begin position="137"/>
        <end position="160"/>
    </location>
</feature>
<evidence type="ECO:0000256" key="15">
    <source>
        <dbReference type="ARBA" id="ARBA00023136"/>
    </source>
</evidence>
<dbReference type="EC" id="7.1.1.2" evidence="4 17"/>
<feature type="domain" description="NADH:ubiquinone oxidoreductase chain 4 N-terminal" evidence="19">
    <location>
        <begin position="1"/>
        <end position="101"/>
    </location>
</feature>
<keyword evidence="15 17" id="KW-0472">Membrane</keyword>
<dbReference type="GO" id="GO:0031966">
    <property type="term" value="C:mitochondrial membrane"/>
    <property type="evidence" value="ECO:0007669"/>
    <property type="project" value="UniProtKB-SubCell"/>
</dbReference>
<evidence type="ECO:0000256" key="2">
    <source>
        <dbReference type="ARBA" id="ARBA00004225"/>
    </source>
</evidence>
<dbReference type="AlphaFoldDB" id="A0A343C2Z2"/>
<dbReference type="GO" id="GO:0015990">
    <property type="term" value="P:electron transport coupled proton transport"/>
    <property type="evidence" value="ECO:0007669"/>
    <property type="project" value="TreeGrafter"/>
</dbReference>
<name>A0A343C2Z2_9COLE</name>
<evidence type="ECO:0000256" key="8">
    <source>
        <dbReference type="ARBA" id="ARBA00022692"/>
    </source>
</evidence>
<evidence type="ECO:0000256" key="4">
    <source>
        <dbReference type="ARBA" id="ARBA00012944"/>
    </source>
</evidence>
<feature type="transmembrane region" description="Helical" evidence="17">
    <location>
        <begin position="295"/>
        <end position="315"/>
    </location>
</feature>
<evidence type="ECO:0000256" key="11">
    <source>
        <dbReference type="ARBA" id="ARBA00022989"/>
    </source>
</evidence>
<keyword evidence="8 17" id="KW-0812">Transmembrane</keyword>
<dbReference type="GO" id="GO:0008137">
    <property type="term" value="F:NADH dehydrogenase (ubiquinone) activity"/>
    <property type="evidence" value="ECO:0007669"/>
    <property type="project" value="UniProtKB-UniRule"/>
</dbReference>
<comment type="similarity">
    <text evidence="3 17">Belongs to the complex I subunit 4 family.</text>
</comment>
<evidence type="ECO:0000256" key="10">
    <source>
        <dbReference type="ARBA" id="ARBA00022982"/>
    </source>
</evidence>
<accession>A0A343C2Z2</accession>
<feature type="transmembrane region" description="Helical" evidence="17">
    <location>
        <begin position="241"/>
        <end position="262"/>
    </location>
</feature>
<evidence type="ECO:0000256" key="3">
    <source>
        <dbReference type="ARBA" id="ARBA00009025"/>
    </source>
</evidence>
<keyword evidence="14 17" id="KW-0496">Mitochondrion</keyword>
<reference evidence="20" key="1">
    <citation type="submission" date="2016-04" db="EMBL/GenBank/DDBJ databases">
        <title>Mitochondria of beetle species.</title>
        <authorList>
            <person name="Hunter A."/>
            <person name="Moriniere J."/>
            <person name="Tang P."/>
            <person name="Linard B."/>
            <person name="Crampton-Platt A."/>
            <person name="Vogler A.P."/>
        </authorList>
    </citation>
    <scope>NUCLEOTIDE SEQUENCE</scope>
</reference>
<dbReference type="InterPro" id="IPR001750">
    <property type="entry name" value="ND/Mrp_TM"/>
</dbReference>
<keyword evidence="10 17" id="KW-0249">Electron transport</keyword>
<keyword evidence="12 17" id="KW-0520">NAD</keyword>